<keyword evidence="4" id="KW-1185">Reference proteome</keyword>
<accession>A0A6G1DPF8</accession>
<protein>
    <recommendedName>
        <fullName evidence="5">DUF834 domain-containing protein</fullName>
    </recommendedName>
</protein>
<feature type="chain" id="PRO_5026233324" description="DUF834 domain-containing protein" evidence="2">
    <location>
        <begin position="18"/>
        <end position="117"/>
    </location>
</feature>
<feature type="signal peptide" evidence="2">
    <location>
        <begin position="1"/>
        <end position="17"/>
    </location>
</feature>
<evidence type="ECO:0000256" key="1">
    <source>
        <dbReference type="SAM" id="MobiDB-lite"/>
    </source>
</evidence>
<reference evidence="3 4" key="1">
    <citation type="submission" date="2019-11" db="EMBL/GenBank/DDBJ databases">
        <title>Whole genome sequence of Oryza granulata.</title>
        <authorList>
            <person name="Li W."/>
        </authorList>
    </citation>
    <scope>NUCLEOTIDE SEQUENCE [LARGE SCALE GENOMIC DNA]</scope>
    <source>
        <strain evidence="4">cv. Menghai</strain>
        <tissue evidence="3">Leaf</tissue>
    </source>
</reference>
<evidence type="ECO:0000313" key="3">
    <source>
        <dbReference type="EMBL" id="KAF0913974.1"/>
    </source>
</evidence>
<evidence type="ECO:0008006" key="5">
    <source>
        <dbReference type="Google" id="ProtNLM"/>
    </source>
</evidence>
<dbReference type="EMBL" id="SPHZ02000006">
    <property type="protein sequence ID" value="KAF0913974.1"/>
    <property type="molecule type" value="Genomic_DNA"/>
</dbReference>
<organism evidence="3 4">
    <name type="scientific">Oryza meyeriana var. granulata</name>
    <dbReference type="NCBI Taxonomy" id="110450"/>
    <lineage>
        <taxon>Eukaryota</taxon>
        <taxon>Viridiplantae</taxon>
        <taxon>Streptophyta</taxon>
        <taxon>Embryophyta</taxon>
        <taxon>Tracheophyta</taxon>
        <taxon>Spermatophyta</taxon>
        <taxon>Magnoliopsida</taxon>
        <taxon>Liliopsida</taxon>
        <taxon>Poales</taxon>
        <taxon>Poaceae</taxon>
        <taxon>BOP clade</taxon>
        <taxon>Oryzoideae</taxon>
        <taxon>Oryzeae</taxon>
        <taxon>Oryzinae</taxon>
        <taxon>Oryza</taxon>
        <taxon>Oryza meyeriana</taxon>
    </lineage>
</organism>
<gene>
    <name evidence="3" type="ORF">E2562_025385</name>
</gene>
<comment type="caution">
    <text evidence="3">The sequence shown here is derived from an EMBL/GenBank/DDBJ whole genome shotgun (WGS) entry which is preliminary data.</text>
</comment>
<evidence type="ECO:0000256" key="2">
    <source>
        <dbReference type="SAM" id="SignalP"/>
    </source>
</evidence>
<dbReference type="Proteomes" id="UP000479710">
    <property type="component" value="Unassembled WGS sequence"/>
</dbReference>
<evidence type="ECO:0000313" key="4">
    <source>
        <dbReference type="Proteomes" id="UP000479710"/>
    </source>
</evidence>
<keyword evidence="2" id="KW-0732">Signal</keyword>
<sequence>MWSLLAALRAMAGRGLGAVRGGALRGRARKKGSGSEVRGIARRRLATASRGGTMTNGDARHGAQAGLRSSNLWEGEKKRAGRRGSPGKRQMAAVRLSLRVDWGLGDGEAERLWRRRG</sequence>
<dbReference type="AlphaFoldDB" id="A0A6G1DPF8"/>
<name>A0A6G1DPF8_9ORYZ</name>
<feature type="region of interest" description="Disordered" evidence="1">
    <location>
        <begin position="27"/>
        <end position="90"/>
    </location>
</feature>
<proteinExistence type="predicted"/>